<accession>A0A8T2K4L8</accession>
<dbReference type="PROSITE" id="PS50893">
    <property type="entry name" value="ABC_TRANSPORTER_2"/>
    <property type="match status" value="2"/>
</dbReference>
<evidence type="ECO:0000256" key="4">
    <source>
        <dbReference type="ARBA" id="ARBA00022554"/>
    </source>
</evidence>
<dbReference type="Gene3D" id="1.20.1560.10">
    <property type="entry name" value="ABC transporter type 1, transmembrane domain"/>
    <property type="match status" value="2"/>
</dbReference>
<dbReference type="InterPro" id="IPR003439">
    <property type="entry name" value="ABC_transporter-like_ATP-bd"/>
</dbReference>
<organism evidence="14 15">
    <name type="scientific">Hymenochirus boettgeri</name>
    <name type="common">Congo dwarf clawed frog</name>
    <dbReference type="NCBI Taxonomy" id="247094"/>
    <lineage>
        <taxon>Eukaryota</taxon>
        <taxon>Metazoa</taxon>
        <taxon>Chordata</taxon>
        <taxon>Craniata</taxon>
        <taxon>Vertebrata</taxon>
        <taxon>Euteleostomi</taxon>
        <taxon>Amphibia</taxon>
        <taxon>Batrachia</taxon>
        <taxon>Anura</taxon>
        <taxon>Pipoidea</taxon>
        <taxon>Pipidae</taxon>
        <taxon>Pipinae</taxon>
        <taxon>Hymenochirus</taxon>
    </lineage>
</organism>
<feature type="transmembrane region" description="Helical" evidence="11">
    <location>
        <begin position="240"/>
        <end position="258"/>
    </location>
</feature>
<dbReference type="PANTHER" id="PTHR24223">
    <property type="entry name" value="ATP-BINDING CASSETTE SUB-FAMILY C"/>
    <property type="match status" value="1"/>
</dbReference>
<dbReference type="Gene3D" id="3.40.50.300">
    <property type="entry name" value="P-loop containing nucleotide triphosphate hydrolases"/>
    <property type="match status" value="2"/>
</dbReference>
<dbReference type="EMBL" id="JAACNH010000002">
    <property type="protein sequence ID" value="KAG8450337.1"/>
    <property type="molecule type" value="Genomic_DNA"/>
</dbReference>
<evidence type="ECO:0000256" key="1">
    <source>
        <dbReference type="ARBA" id="ARBA00004128"/>
    </source>
</evidence>
<evidence type="ECO:0000256" key="6">
    <source>
        <dbReference type="ARBA" id="ARBA00022737"/>
    </source>
</evidence>
<keyword evidence="5 11" id="KW-0812">Transmembrane</keyword>
<dbReference type="GO" id="GO:0016887">
    <property type="term" value="F:ATP hydrolysis activity"/>
    <property type="evidence" value="ECO:0007669"/>
    <property type="project" value="InterPro"/>
</dbReference>
<evidence type="ECO:0000313" key="15">
    <source>
        <dbReference type="Proteomes" id="UP000812440"/>
    </source>
</evidence>
<keyword evidence="7" id="KW-0547">Nucleotide-binding</keyword>
<dbReference type="FunFam" id="1.20.1560.10:FF:000241">
    <property type="entry name" value="Multidrug resistance-associated protein 1"/>
    <property type="match status" value="1"/>
</dbReference>
<dbReference type="Pfam" id="PF00005">
    <property type="entry name" value="ABC_tran"/>
    <property type="match status" value="2"/>
</dbReference>
<dbReference type="Proteomes" id="UP000812440">
    <property type="component" value="Chromosome 2"/>
</dbReference>
<dbReference type="FunFam" id="3.40.50.300:FF:000997">
    <property type="entry name" value="Multidrug resistance-associated protein 1"/>
    <property type="match status" value="1"/>
</dbReference>
<dbReference type="InterPro" id="IPR017871">
    <property type="entry name" value="ABC_transporter-like_CS"/>
</dbReference>
<dbReference type="InterPro" id="IPR027417">
    <property type="entry name" value="P-loop_NTPase"/>
</dbReference>
<dbReference type="OrthoDB" id="6500128at2759"/>
<evidence type="ECO:0000256" key="2">
    <source>
        <dbReference type="ARBA" id="ARBA00009726"/>
    </source>
</evidence>
<dbReference type="SMART" id="SM00382">
    <property type="entry name" value="AAA"/>
    <property type="match status" value="2"/>
</dbReference>
<dbReference type="FunFam" id="1.20.1560.10:FF:000020">
    <property type="entry name" value="ABC metal ion transporter"/>
    <property type="match status" value="1"/>
</dbReference>
<comment type="subcellular location">
    <subcellularLocation>
        <location evidence="1">Vacuole membrane</location>
        <topology evidence="1">Multi-pass membrane protein</topology>
    </subcellularLocation>
</comment>
<dbReference type="GO" id="GO:0000323">
    <property type="term" value="C:lytic vacuole"/>
    <property type="evidence" value="ECO:0007669"/>
    <property type="project" value="UniProtKB-ARBA"/>
</dbReference>
<comment type="similarity">
    <text evidence="2">Belongs to the ABC transporter superfamily. ABCC family. Conjugate transporter (TC 3.A.1.208) subfamily.</text>
</comment>
<evidence type="ECO:0000256" key="9">
    <source>
        <dbReference type="ARBA" id="ARBA00022989"/>
    </source>
</evidence>
<keyword evidence="8" id="KW-0067">ATP-binding</keyword>
<dbReference type="GO" id="GO:0140359">
    <property type="term" value="F:ABC-type transporter activity"/>
    <property type="evidence" value="ECO:0007669"/>
    <property type="project" value="InterPro"/>
</dbReference>
<feature type="transmembrane region" description="Helical" evidence="11">
    <location>
        <begin position="100"/>
        <end position="121"/>
    </location>
</feature>
<dbReference type="SUPFAM" id="SSF52540">
    <property type="entry name" value="P-loop containing nucleoside triphosphate hydrolases"/>
    <property type="match status" value="2"/>
</dbReference>
<feature type="transmembrane region" description="Helical" evidence="11">
    <location>
        <begin position="319"/>
        <end position="346"/>
    </location>
</feature>
<dbReference type="PANTHER" id="PTHR24223:SF166">
    <property type="entry name" value="MULTIDRUG RESISTANCE-ASSOCIATED PROTEIN 1-LIKE"/>
    <property type="match status" value="1"/>
</dbReference>
<feature type="transmembrane region" description="Helical" evidence="11">
    <location>
        <begin position="861"/>
        <end position="881"/>
    </location>
</feature>
<dbReference type="PROSITE" id="PS00211">
    <property type="entry name" value="ABC_TRANSPORTER_1"/>
    <property type="match status" value="2"/>
</dbReference>
<evidence type="ECO:0000256" key="5">
    <source>
        <dbReference type="ARBA" id="ARBA00022692"/>
    </source>
</evidence>
<feature type="domain" description="ABC transmembrane type-1" evidence="13">
    <location>
        <begin position="719"/>
        <end position="993"/>
    </location>
</feature>
<feature type="transmembrane region" description="Helical" evidence="11">
    <location>
        <begin position="212"/>
        <end position="234"/>
    </location>
</feature>
<dbReference type="GO" id="GO:0005524">
    <property type="term" value="F:ATP binding"/>
    <property type="evidence" value="ECO:0007669"/>
    <property type="project" value="UniProtKB-KW"/>
</dbReference>
<evidence type="ECO:0000259" key="13">
    <source>
        <dbReference type="PROSITE" id="PS50929"/>
    </source>
</evidence>
<keyword evidence="15" id="KW-1185">Reference proteome</keyword>
<protein>
    <recommendedName>
        <fullName evidence="16">Multidrug resistance-associated protein 1-like</fullName>
    </recommendedName>
</protein>
<dbReference type="CDD" id="cd03244">
    <property type="entry name" value="ABCC_MRP_domain2"/>
    <property type="match status" value="1"/>
</dbReference>
<comment type="caution">
    <text evidence="14">The sequence shown here is derived from an EMBL/GenBank/DDBJ whole genome shotgun (WGS) entry which is preliminary data.</text>
</comment>
<dbReference type="GO" id="GO:0005774">
    <property type="term" value="C:vacuolar membrane"/>
    <property type="evidence" value="ECO:0007669"/>
    <property type="project" value="UniProtKB-SubCell"/>
</dbReference>
<dbReference type="InterPro" id="IPR003593">
    <property type="entry name" value="AAA+_ATPase"/>
</dbReference>
<name>A0A8T2K4L8_9PIPI</name>
<evidence type="ECO:0000256" key="7">
    <source>
        <dbReference type="ARBA" id="ARBA00022741"/>
    </source>
</evidence>
<keyword evidence="6" id="KW-0677">Repeat</keyword>
<evidence type="ECO:0000256" key="10">
    <source>
        <dbReference type="ARBA" id="ARBA00023136"/>
    </source>
</evidence>
<feature type="domain" description="ABC transmembrane type-1" evidence="13">
    <location>
        <begin position="103"/>
        <end position="383"/>
    </location>
</feature>
<keyword evidence="3" id="KW-0813">Transport</keyword>
<feature type="domain" description="ABC transporter" evidence="12">
    <location>
        <begin position="1039"/>
        <end position="1273"/>
    </location>
</feature>
<feature type="transmembrane region" description="Helical" evidence="11">
    <location>
        <begin position="952"/>
        <end position="969"/>
    </location>
</feature>
<reference evidence="14" key="1">
    <citation type="thesis" date="2020" institute="ProQuest LLC" country="789 East Eisenhower Parkway, Ann Arbor, MI, USA">
        <title>Comparative Genomics and Chromosome Evolution.</title>
        <authorList>
            <person name="Mudd A.B."/>
        </authorList>
    </citation>
    <scope>NUCLEOTIDE SEQUENCE</scope>
    <source>
        <strain evidence="14">Female2</strain>
        <tissue evidence="14">Blood</tissue>
    </source>
</reference>
<evidence type="ECO:0000259" key="12">
    <source>
        <dbReference type="PROSITE" id="PS50893"/>
    </source>
</evidence>
<evidence type="ECO:0008006" key="16">
    <source>
        <dbReference type="Google" id="ProtNLM"/>
    </source>
</evidence>
<dbReference type="InterPro" id="IPR050173">
    <property type="entry name" value="ABC_transporter_C-like"/>
</dbReference>
<keyword evidence="9 11" id="KW-1133">Transmembrane helix</keyword>
<dbReference type="CDD" id="cd03250">
    <property type="entry name" value="ABCC_MRP_domain1"/>
    <property type="match status" value="1"/>
</dbReference>
<proteinExistence type="inferred from homology"/>
<dbReference type="CDD" id="cd18603">
    <property type="entry name" value="ABC_6TM_MRP1_2_3_6_D2_like"/>
    <property type="match status" value="1"/>
</dbReference>
<keyword evidence="4" id="KW-0926">Vacuole</keyword>
<evidence type="ECO:0000256" key="3">
    <source>
        <dbReference type="ARBA" id="ARBA00022448"/>
    </source>
</evidence>
<keyword evidence="10 11" id="KW-0472">Membrane</keyword>
<evidence type="ECO:0000256" key="11">
    <source>
        <dbReference type="SAM" id="Phobius"/>
    </source>
</evidence>
<evidence type="ECO:0000256" key="8">
    <source>
        <dbReference type="ARBA" id="ARBA00022840"/>
    </source>
</evidence>
<dbReference type="InterPro" id="IPR011527">
    <property type="entry name" value="ABC1_TM_dom"/>
</dbReference>
<dbReference type="SUPFAM" id="SSF90123">
    <property type="entry name" value="ABC transporter transmembrane region"/>
    <property type="match status" value="2"/>
</dbReference>
<feature type="domain" description="ABC transporter" evidence="12">
    <location>
        <begin position="415"/>
        <end position="640"/>
    </location>
</feature>
<dbReference type="FunFam" id="3.40.50.300:FF:000074">
    <property type="entry name" value="Multidrug resistance-associated protein 5 isoform 1"/>
    <property type="match status" value="1"/>
</dbReference>
<dbReference type="PROSITE" id="PS50929">
    <property type="entry name" value="ABC_TM1F"/>
    <property type="match status" value="2"/>
</dbReference>
<feature type="transmembrane region" description="Helical" evidence="11">
    <location>
        <begin position="141"/>
        <end position="159"/>
    </location>
</feature>
<dbReference type="CDD" id="cd18595">
    <property type="entry name" value="ABC_6TM_MRP1_2_3_6_D1_like"/>
    <property type="match status" value="1"/>
</dbReference>
<evidence type="ECO:0000313" key="14">
    <source>
        <dbReference type="EMBL" id="KAG8450337.1"/>
    </source>
</evidence>
<dbReference type="Pfam" id="PF00664">
    <property type="entry name" value="ABC_membrane"/>
    <property type="match status" value="2"/>
</dbReference>
<dbReference type="InterPro" id="IPR036640">
    <property type="entry name" value="ABC1_TM_sf"/>
</dbReference>
<sequence>MLKTFIGNNAAYELISSSGKKSNPEKNASLFSRLTYSWYSRIITLGYKKPLERDNLYELNDEDSSYTIMPIFEKNWRKEGVGYKKASLLRSLWNTFKHSLLQVAFMKVLADILAFTSPQILKQMISSSEEQADVTWTGYSFALGLLLVTISQTIILQLYQRYNMLNAVKIKTSVIGLIYKKSLLLASSSRKKFTTGELVNLMSSDAQQLMELTVNFHLLWSAPFQILMAVVFLWQELGVSVLAGVAVLILVIPLNAYIASKVKQLKKSHLKSKDQRIKLLSEILQGIKILKLYAWEPSYHNKVTDIRESEMDVLKSSGYLAMFSMLTLTCIPFLVSMATFGVYFLLDNTNILTASKVFTTISLFNILRLPLFDLPMVISSVVQTRVSLGRLETFFCGEEISTENIETNYSGGHAVGLSDASFQWDRSGPSVLKDLEMKIPEGSFVAIVGQVGSGKSSLLSAILGEMNMLHGKVQRNTGTVAYVSQQAWIQNARFQENILFGLHHNKQQYERVLEACALYPDLELLPYGDQTEIGERGVNLSGGQKQRVSLARAVYSNADIYLLDDPLSAVDVHVGNHLFEKLIGPNGLLKNKTRILVTHSLMVLPQADLILVMEDGRIVHTGTYKELISKRQDFADMIQMFNRGVEKEQLPDIKAENIKVPGKLQRMKSQQEETFAKKKSTLSEVSNQPSMKKERVATGNMKMSVVMKYLRAFGWSWMWLTVIAYIGQNTMGIAQNVWLSRWTTEIKAVQDLTEWTDLRNNRLGIYGLLGFVQGILVCFGAYVITRGTISASRSLHYQMLDNVLHLPLQFFETTPMGQVLNRFTKDVYVIDERFHYYLRAWLNCMLDVLGTILVIVCATPLFIFVAVPLGFLYLLIQRYYISSSRQIRRLDGATRSPVISHFSETLMGAPTIRAYGHQERFTNQNKDVVNENLVCFYNNVISNRWLAVRLEFLGNLMVFFAAILAVQAGDKMNSGTVGLSVTYALNITQTLNFWVRKACEIETNGIAIERICEYEEMQKEAPWIMHRRPPSSWPENGVIEFRDYQARYREDLNIVLQDITFQLHSQEKVGIVGRTGAGKSSLTNCLFRTIEGSGGRIFIDGIDIATIGLHDLRSKLNIIPQDPVLFSGTIKMNLDPLEKHSDAELWESLELCHLKTFVQSLPKRLYHEISEGGDNLSLGQRQLICLARALLRKTKILVLDEATASIDMETDNLIQATIRQAFLDCTVLTIAHRLHTVLDSERVLVLDSGRVVEFDEPQKLIEKKGFFSRMVSEAKIHQDTDSAS</sequence>
<feature type="transmembrane region" description="Helical" evidence="11">
    <location>
        <begin position="763"/>
        <end position="784"/>
    </location>
</feature>
<gene>
    <name evidence="14" type="ORF">GDO86_002839</name>
</gene>